<organism evidence="4 5">
    <name type="scientific">Paenibacillus flagellatus</name>
    <dbReference type="NCBI Taxonomy" id="2211139"/>
    <lineage>
        <taxon>Bacteria</taxon>
        <taxon>Bacillati</taxon>
        <taxon>Bacillota</taxon>
        <taxon>Bacilli</taxon>
        <taxon>Bacillales</taxon>
        <taxon>Paenibacillaceae</taxon>
        <taxon>Paenibacillus</taxon>
    </lineage>
</organism>
<evidence type="ECO:0000313" key="4">
    <source>
        <dbReference type="EMBL" id="PYI50481.1"/>
    </source>
</evidence>
<dbReference type="EMBL" id="QJVJ01000018">
    <property type="protein sequence ID" value="PYI50481.1"/>
    <property type="molecule type" value="Genomic_DNA"/>
</dbReference>
<dbReference type="InterPro" id="IPR018309">
    <property type="entry name" value="Tscrpt_reg_PadR_C"/>
</dbReference>
<evidence type="ECO:0008006" key="6">
    <source>
        <dbReference type="Google" id="ProtNLM"/>
    </source>
</evidence>
<evidence type="ECO:0000256" key="1">
    <source>
        <dbReference type="SAM" id="Coils"/>
    </source>
</evidence>
<dbReference type="Pfam" id="PF03551">
    <property type="entry name" value="PadR"/>
    <property type="match status" value="1"/>
</dbReference>
<keyword evidence="1" id="KW-0175">Coiled coil</keyword>
<evidence type="ECO:0000259" key="3">
    <source>
        <dbReference type="Pfam" id="PF10400"/>
    </source>
</evidence>
<feature type="domain" description="Transcription regulator PadR C-terminal" evidence="3">
    <location>
        <begin position="92"/>
        <end position="169"/>
    </location>
</feature>
<reference evidence="4 5" key="1">
    <citation type="submission" date="2018-05" db="EMBL/GenBank/DDBJ databases">
        <title>Paenibacillus flagellatus sp. nov., isolated from selenium mineral soil.</title>
        <authorList>
            <person name="Dai X."/>
        </authorList>
    </citation>
    <scope>NUCLEOTIDE SEQUENCE [LARGE SCALE GENOMIC DNA]</scope>
    <source>
        <strain evidence="4 5">DXL2</strain>
    </source>
</reference>
<evidence type="ECO:0000259" key="2">
    <source>
        <dbReference type="Pfam" id="PF03551"/>
    </source>
</evidence>
<dbReference type="Proteomes" id="UP000247476">
    <property type="component" value="Unassembled WGS sequence"/>
</dbReference>
<dbReference type="RefSeq" id="WP_110843496.1">
    <property type="nucleotide sequence ID" value="NZ_QJVJ01000018.1"/>
</dbReference>
<comment type="caution">
    <text evidence="4">The sequence shown here is derived from an EMBL/GenBank/DDBJ whole genome shotgun (WGS) entry which is preliminary data.</text>
</comment>
<dbReference type="Gene3D" id="6.10.140.1570">
    <property type="match status" value="1"/>
</dbReference>
<accession>A0A2V5JVH8</accession>
<dbReference type="PANTHER" id="PTHR43252">
    <property type="entry name" value="TRANSCRIPTIONAL REGULATOR YQJI"/>
    <property type="match status" value="1"/>
</dbReference>
<dbReference type="InterPro" id="IPR036388">
    <property type="entry name" value="WH-like_DNA-bd_sf"/>
</dbReference>
<dbReference type="Gene3D" id="1.10.10.10">
    <property type="entry name" value="Winged helix-like DNA-binding domain superfamily/Winged helix DNA-binding domain"/>
    <property type="match status" value="1"/>
</dbReference>
<dbReference type="InterPro" id="IPR036390">
    <property type="entry name" value="WH_DNA-bd_sf"/>
</dbReference>
<dbReference type="OrthoDB" id="9783723at2"/>
<dbReference type="AlphaFoldDB" id="A0A2V5JVH8"/>
<feature type="coiled-coil region" evidence="1">
    <location>
        <begin position="119"/>
        <end position="172"/>
    </location>
</feature>
<name>A0A2V5JVH8_9BACL</name>
<dbReference type="InterPro" id="IPR005149">
    <property type="entry name" value="Tscrpt_reg_PadR_N"/>
</dbReference>
<dbReference type="Pfam" id="PF10400">
    <property type="entry name" value="Vir_act_alpha_C"/>
    <property type="match status" value="1"/>
</dbReference>
<dbReference type="PANTHER" id="PTHR43252:SF6">
    <property type="entry name" value="NEGATIVE TRANSCRIPTION REGULATOR PADR"/>
    <property type="match status" value="1"/>
</dbReference>
<sequence length="176" mass="20048">MTSQDVILGMLMLRSCSGYDLKMRFEAVFSYFFDASYGTIYPTLAKLEKDGLITKESVAQEGKPNKNVYSITERGRAAFESYLNSDIQNDAIKSDYLVRLFFGEMVDPAVLIGWLEKGIEKTERQAAKLQADYERWEAGMSPSQRICIEIGISNYTSRLEVLRRGLARLKEALEKE</sequence>
<feature type="domain" description="Transcription regulator PadR N-terminal" evidence="2">
    <location>
        <begin position="7"/>
        <end position="80"/>
    </location>
</feature>
<protein>
    <recommendedName>
        <fullName evidence="6">PadR family transcriptional regulator</fullName>
    </recommendedName>
</protein>
<dbReference type="SUPFAM" id="SSF46785">
    <property type="entry name" value="Winged helix' DNA-binding domain"/>
    <property type="match status" value="1"/>
</dbReference>
<evidence type="ECO:0000313" key="5">
    <source>
        <dbReference type="Proteomes" id="UP000247476"/>
    </source>
</evidence>
<gene>
    <name evidence="4" type="ORF">DLM86_28685</name>
</gene>
<keyword evidence="5" id="KW-1185">Reference proteome</keyword>
<proteinExistence type="predicted"/>